<feature type="transmembrane region" description="Helical" evidence="1">
    <location>
        <begin position="176"/>
        <end position="197"/>
    </location>
</feature>
<evidence type="ECO:0008006" key="4">
    <source>
        <dbReference type="Google" id="ProtNLM"/>
    </source>
</evidence>
<evidence type="ECO:0000313" key="3">
    <source>
        <dbReference type="Proteomes" id="UP000295560"/>
    </source>
</evidence>
<dbReference type="AlphaFoldDB" id="A0A4R1HJP3"/>
<evidence type="ECO:0000313" key="2">
    <source>
        <dbReference type="EMBL" id="TCK22547.1"/>
    </source>
</evidence>
<dbReference type="InterPro" id="IPR049713">
    <property type="entry name" value="Pr6Pr-like"/>
</dbReference>
<keyword evidence="1" id="KW-1133">Transmembrane helix</keyword>
<gene>
    <name evidence="2" type="ORF">EV378_6553</name>
</gene>
<name>A0A4R1HJP3_PSEEN</name>
<dbReference type="EMBL" id="SMFZ01000002">
    <property type="protein sequence ID" value="TCK22547.1"/>
    <property type="molecule type" value="Genomic_DNA"/>
</dbReference>
<sequence length="210" mass="22165">MIGVAEPGLDAGSSSRVSRVLRVAIMVVVLAALVLVETTSRTGVLWRLTTFTYQVNVLAAAYYLWALVCPRAAARPGLRGAVVLYVVVAGLVWNLFLTGMSMGYSPANVLLHVVMPVLALADWLLVGRTQGGVRWWQPLAWLAYPVVYLGLALLVLNEAGRRAPYYFLDPGSVGGAAVAGNVALLALAFAGLGYVISGLGRASVAVRSPV</sequence>
<feature type="transmembrane region" description="Helical" evidence="1">
    <location>
        <begin position="44"/>
        <end position="65"/>
    </location>
</feature>
<keyword evidence="1" id="KW-0472">Membrane</keyword>
<evidence type="ECO:0000256" key="1">
    <source>
        <dbReference type="SAM" id="Phobius"/>
    </source>
</evidence>
<organism evidence="2 3">
    <name type="scientific">Pseudonocardia endophytica</name>
    <dbReference type="NCBI Taxonomy" id="401976"/>
    <lineage>
        <taxon>Bacteria</taxon>
        <taxon>Bacillati</taxon>
        <taxon>Actinomycetota</taxon>
        <taxon>Actinomycetes</taxon>
        <taxon>Pseudonocardiales</taxon>
        <taxon>Pseudonocardiaceae</taxon>
        <taxon>Pseudonocardia</taxon>
    </lineage>
</organism>
<proteinExistence type="predicted"/>
<dbReference type="NCBIfam" id="NF038065">
    <property type="entry name" value="Pr6Pr"/>
    <property type="match status" value="1"/>
</dbReference>
<keyword evidence="3" id="KW-1185">Reference proteome</keyword>
<dbReference type="Proteomes" id="UP000295560">
    <property type="component" value="Unassembled WGS sequence"/>
</dbReference>
<protein>
    <recommendedName>
        <fullName evidence="4">FAR-17a/AIG1-like protein</fullName>
    </recommendedName>
</protein>
<feature type="transmembrane region" description="Helical" evidence="1">
    <location>
        <begin position="20"/>
        <end position="38"/>
    </location>
</feature>
<keyword evidence="1" id="KW-0812">Transmembrane</keyword>
<feature type="transmembrane region" description="Helical" evidence="1">
    <location>
        <begin position="109"/>
        <end position="126"/>
    </location>
</feature>
<feature type="transmembrane region" description="Helical" evidence="1">
    <location>
        <begin position="138"/>
        <end position="156"/>
    </location>
</feature>
<feature type="transmembrane region" description="Helical" evidence="1">
    <location>
        <begin position="77"/>
        <end position="97"/>
    </location>
</feature>
<accession>A0A4R1HJP3</accession>
<reference evidence="2 3" key="1">
    <citation type="submission" date="2019-03" db="EMBL/GenBank/DDBJ databases">
        <title>Sequencing the genomes of 1000 actinobacteria strains.</title>
        <authorList>
            <person name="Klenk H.-P."/>
        </authorList>
    </citation>
    <scope>NUCLEOTIDE SEQUENCE [LARGE SCALE GENOMIC DNA]</scope>
    <source>
        <strain evidence="2 3">DSM 44969</strain>
    </source>
</reference>
<comment type="caution">
    <text evidence="2">The sequence shown here is derived from an EMBL/GenBank/DDBJ whole genome shotgun (WGS) entry which is preliminary data.</text>
</comment>